<dbReference type="PANTHER" id="PTHR12526">
    <property type="entry name" value="GLYCOSYLTRANSFERASE"/>
    <property type="match status" value="1"/>
</dbReference>
<keyword evidence="4" id="KW-1185">Reference proteome</keyword>
<protein>
    <submittedName>
        <fullName evidence="3">Glycosyltransferase family 1 protein</fullName>
    </submittedName>
</protein>
<comment type="caution">
    <text evidence="3">The sequence shown here is derived from an EMBL/GenBank/DDBJ whole genome shotgun (WGS) entry which is preliminary data.</text>
</comment>
<sequence>MNKKKVLLVSEYLNPPYDEGIKKTVYNLFINLDKKYEVQAICRYGFKQENIHIVETNKLFFAKEIKRIITHFNPDTLIYFPFQSSTFASYLRLKILSNYSKNSNSIFIALQPKQLKSWQQNLVKYLKPKIALTPSPTLKKFWDKNGIDAKQIPLLTNLSIFKPLADTNQKKDLRLKYNLPSDAFIISHMGHLNQGRNLKSLIPLQKFGHQVVVVASSSTPEDAKEQSDLKETLEKQGIIIIDRFIENIEEVYQLSDIYIFPVVKENSSIGMPLSVLEARACGCPVVTTNYGSLELFLNNDNNSIVYSTPNSFLEAVNSIKNRENANFKNTMVNTLNDQFYKTISNLID</sequence>
<dbReference type="PANTHER" id="PTHR12526:SF510">
    <property type="entry name" value="D-INOSITOL 3-PHOSPHATE GLYCOSYLTRANSFERASE"/>
    <property type="match status" value="1"/>
</dbReference>
<evidence type="ECO:0000256" key="1">
    <source>
        <dbReference type="ARBA" id="ARBA00022676"/>
    </source>
</evidence>
<dbReference type="Proteomes" id="UP000270856">
    <property type="component" value="Unassembled WGS sequence"/>
</dbReference>
<dbReference type="GO" id="GO:0016757">
    <property type="term" value="F:glycosyltransferase activity"/>
    <property type="evidence" value="ECO:0007669"/>
    <property type="project" value="UniProtKB-KW"/>
</dbReference>
<name>A0A3N4PEP7_9FLAO</name>
<dbReference type="Pfam" id="PF13692">
    <property type="entry name" value="Glyco_trans_1_4"/>
    <property type="match status" value="1"/>
</dbReference>
<evidence type="ECO:0000313" key="4">
    <source>
        <dbReference type="Proteomes" id="UP000270856"/>
    </source>
</evidence>
<dbReference type="RefSeq" id="WP_123897362.1">
    <property type="nucleotide sequence ID" value="NZ_RPFJ01000008.1"/>
</dbReference>
<proteinExistence type="predicted"/>
<evidence type="ECO:0000256" key="2">
    <source>
        <dbReference type="ARBA" id="ARBA00022679"/>
    </source>
</evidence>
<dbReference type="Gene3D" id="3.40.50.2000">
    <property type="entry name" value="Glycogen Phosphorylase B"/>
    <property type="match status" value="2"/>
</dbReference>
<gene>
    <name evidence="3" type="ORF">EGM88_07520</name>
</gene>
<keyword evidence="2 3" id="KW-0808">Transferase</keyword>
<dbReference type="EMBL" id="RPFJ01000008">
    <property type="protein sequence ID" value="RPD98003.1"/>
    <property type="molecule type" value="Genomic_DNA"/>
</dbReference>
<organism evidence="3 4">
    <name type="scientific">Aureibaculum marinum</name>
    <dbReference type="NCBI Taxonomy" id="2487930"/>
    <lineage>
        <taxon>Bacteria</taxon>
        <taxon>Pseudomonadati</taxon>
        <taxon>Bacteroidota</taxon>
        <taxon>Flavobacteriia</taxon>
        <taxon>Flavobacteriales</taxon>
        <taxon>Flavobacteriaceae</taxon>
        <taxon>Aureibaculum</taxon>
    </lineage>
</organism>
<accession>A0A3N4PEP7</accession>
<keyword evidence="1" id="KW-0328">Glycosyltransferase</keyword>
<reference evidence="3 4" key="1">
    <citation type="submission" date="2018-11" db="EMBL/GenBank/DDBJ databases">
        <title>Aureibaculum marinum gen. nov., sp. nov., a member of the family Flavobacteriaceae isolated from the Bohai Sea.</title>
        <authorList>
            <person name="Ji X."/>
        </authorList>
    </citation>
    <scope>NUCLEOTIDE SEQUENCE [LARGE SCALE GENOMIC DNA]</scope>
    <source>
        <strain evidence="3 4">BH-SD17</strain>
    </source>
</reference>
<dbReference type="OrthoDB" id="9811239at2"/>
<evidence type="ECO:0000313" key="3">
    <source>
        <dbReference type="EMBL" id="RPD98003.1"/>
    </source>
</evidence>
<dbReference type="AlphaFoldDB" id="A0A3N4PEP7"/>
<dbReference type="SUPFAM" id="SSF53756">
    <property type="entry name" value="UDP-Glycosyltransferase/glycogen phosphorylase"/>
    <property type="match status" value="1"/>
</dbReference>